<dbReference type="AlphaFoldDB" id="F2CYQ6"/>
<sequence length="161" mass="17779">MSRVCVTGAAGYIASWLVKKLLERGCTVHGTLRNLGDEKKTGLLRGLPGAAERLVLFEADIYDAASFEPAIQGCEFVFLVATPLQHNSGSSKVTHPLVFLGQMCVDHEGMTGDVLPLKEKKKQGCSWLPKEKKKRRRRRDIFSTLFFCNGDIFTTCGQCSP</sequence>
<dbReference type="PANTHER" id="PTHR10366">
    <property type="entry name" value="NAD DEPENDENT EPIMERASE/DEHYDRATASE"/>
    <property type="match status" value="1"/>
</dbReference>
<accession>F2CYQ6</accession>
<name>F2CYQ6_HORVV</name>
<proteinExistence type="evidence at transcript level"/>
<dbReference type="GO" id="GO:0016491">
    <property type="term" value="F:oxidoreductase activity"/>
    <property type="evidence" value="ECO:0007669"/>
    <property type="project" value="UniProtKB-KW"/>
</dbReference>
<dbReference type="PANTHER" id="PTHR10366:SF736">
    <property type="entry name" value="NAD-DEPENDENT EPIMERASE_DEHYDRATASE DOMAIN-CONTAINING PROTEIN"/>
    <property type="match status" value="1"/>
</dbReference>
<protein>
    <submittedName>
        <fullName evidence="3">Predicted protein</fullName>
    </submittedName>
</protein>
<dbReference type="InterPro" id="IPR036291">
    <property type="entry name" value="NAD(P)-bd_dom_sf"/>
</dbReference>
<dbReference type="InterPro" id="IPR001509">
    <property type="entry name" value="Epimerase_deHydtase"/>
</dbReference>
<evidence type="ECO:0000256" key="1">
    <source>
        <dbReference type="ARBA" id="ARBA00023002"/>
    </source>
</evidence>
<keyword evidence="1" id="KW-0560">Oxidoreductase</keyword>
<dbReference type="ExpressionAtlas" id="F2CYQ6">
    <property type="expression patterns" value="baseline and differential"/>
</dbReference>
<reference evidence="3" key="1">
    <citation type="journal article" date="2011" name="Plant Physiol.">
        <title>Comprehensive sequence analysis of 24,783 barley full-length cDNAs derived from 12 clone libraries.</title>
        <authorList>
            <person name="Matsumoto T."/>
            <person name="Tanaka T."/>
            <person name="Sakai H."/>
            <person name="Amano N."/>
            <person name="Kanamori H."/>
            <person name="Kurita K."/>
            <person name="Kikuta A."/>
            <person name="Kamiya K."/>
            <person name="Yamamoto M."/>
            <person name="Ikawa H."/>
            <person name="Fujii N."/>
            <person name="Hori K."/>
            <person name="Itoh T."/>
            <person name="Sato K."/>
        </authorList>
    </citation>
    <scope>NUCLEOTIDE SEQUENCE</scope>
    <source>
        <tissue evidence="3">Leaf</tissue>
    </source>
</reference>
<evidence type="ECO:0000259" key="2">
    <source>
        <dbReference type="Pfam" id="PF01370"/>
    </source>
</evidence>
<dbReference type="InterPro" id="IPR050425">
    <property type="entry name" value="NAD(P)_dehydrat-like"/>
</dbReference>
<dbReference type="SUPFAM" id="SSF51735">
    <property type="entry name" value="NAD(P)-binding Rossmann-fold domains"/>
    <property type="match status" value="1"/>
</dbReference>
<organism evidence="3">
    <name type="scientific">Hordeum vulgare subsp. vulgare</name>
    <name type="common">Domesticated barley</name>
    <dbReference type="NCBI Taxonomy" id="112509"/>
    <lineage>
        <taxon>Eukaryota</taxon>
        <taxon>Viridiplantae</taxon>
        <taxon>Streptophyta</taxon>
        <taxon>Embryophyta</taxon>
        <taxon>Tracheophyta</taxon>
        <taxon>Spermatophyta</taxon>
        <taxon>Magnoliopsida</taxon>
        <taxon>Liliopsida</taxon>
        <taxon>Poales</taxon>
        <taxon>Poaceae</taxon>
        <taxon>BOP clade</taxon>
        <taxon>Pooideae</taxon>
        <taxon>Triticodae</taxon>
        <taxon>Triticeae</taxon>
        <taxon>Hordeinae</taxon>
        <taxon>Hordeum</taxon>
    </lineage>
</organism>
<evidence type="ECO:0000313" key="3">
    <source>
        <dbReference type="EMBL" id="BAJ87977.1"/>
    </source>
</evidence>
<feature type="domain" description="NAD-dependent epimerase/dehydratase" evidence="2">
    <location>
        <begin position="4"/>
        <end position="89"/>
    </location>
</feature>
<dbReference type="EMBL" id="AK356762">
    <property type="protein sequence ID" value="BAJ87977.1"/>
    <property type="molecule type" value="mRNA"/>
</dbReference>
<dbReference type="PaxDb" id="4513-MLOC_27671.2"/>
<dbReference type="Pfam" id="PF01370">
    <property type="entry name" value="Epimerase"/>
    <property type="match status" value="1"/>
</dbReference>
<dbReference type="Gene3D" id="3.40.50.720">
    <property type="entry name" value="NAD(P)-binding Rossmann-like Domain"/>
    <property type="match status" value="1"/>
</dbReference>